<dbReference type="Proteomes" id="UP001501842">
    <property type="component" value="Unassembled WGS sequence"/>
</dbReference>
<dbReference type="SUPFAM" id="SSF53098">
    <property type="entry name" value="Ribonuclease H-like"/>
    <property type="match status" value="1"/>
</dbReference>
<evidence type="ECO:0000313" key="3">
    <source>
        <dbReference type="EMBL" id="GAA2729213.1"/>
    </source>
</evidence>
<dbReference type="Pfam" id="PF00075">
    <property type="entry name" value="RNase_H"/>
    <property type="match status" value="1"/>
</dbReference>
<feature type="domain" description="RNase H type-1" evidence="2">
    <location>
        <begin position="120"/>
        <end position="259"/>
    </location>
</feature>
<dbReference type="InterPro" id="IPR036397">
    <property type="entry name" value="RNaseH_sf"/>
</dbReference>
<protein>
    <recommendedName>
        <fullName evidence="2">RNase H type-1 domain-containing protein</fullName>
    </recommendedName>
</protein>
<accession>A0ABP6GTN2</accession>
<keyword evidence="4" id="KW-1185">Reference proteome</keyword>
<gene>
    <name evidence="3" type="ORF">GCM10010439_39180</name>
</gene>
<reference evidence="4" key="1">
    <citation type="journal article" date="2019" name="Int. J. Syst. Evol. Microbiol.">
        <title>The Global Catalogue of Microorganisms (GCM) 10K type strain sequencing project: providing services to taxonomists for standard genome sequencing and annotation.</title>
        <authorList>
            <consortium name="The Broad Institute Genomics Platform"/>
            <consortium name="The Broad Institute Genome Sequencing Center for Infectious Disease"/>
            <person name="Wu L."/>
            <person name="Ma J."/>
        </authorList>
    </citation>
    <scope>NUCLEOTIDE SEQUENCE [LARGE SCALE GENOMIC DNA]</scope>
    <source>
        <strain evidence="4">JCM 8201</strain>
    </source>
</reference>
<dbReference type="InterPro" id="IPR012337">
    <property type="entry name" value="RNaseH-like_sf"/>
</dbReference>
<feature type="region of interest" description="Disordered" evidence="1">
    <location>
        <begin position="79"/>
        <end position="112"/>
    </location>
</feature>
<organism evidence="3 4">
    <name type="scientific">Actinocorallia aurantiaca</name>
    <dbReference type="NCBI Taxonomy" id="46204"/>
    <lineage>
        <taxon>Bacteria</taxon>
        <taxon>Bacillati</taxon>
        <taxon>Actinomycetota</taxon>
        <taxon>Actinomycetes</taxon>
        <taxon>Streptosporangiales</taxon>
        <taxon>Thermomonosporaceae</taxon>
        <taxon>Actinocorallia</taxon>
    </lineage>
</organism>
<evidence type="ECO:0000259" key="2">
    <source>
        <dbReference type="PROSITE" id="PS50879"/>
    </source>
</evidence>
<proteinExistence type="predicted"/>
<comment type="caution">
    <text evidence="3">The sequence shown here is derived from an EMBL/GenBank/DDBJ whole genome shotgun (WGS) entry which is preliminary data.</text>
</comment>
<sequence length="288" mass="31247">MSPRMTAAQFRCLLSCLPDPLTARVVRLQRYALVSLDCTGCQEVGVLLKLVLLSARAGDLPASETVLGLAERTLRDSTGHDHEFVTPPVPRFNRPRPRPAQNSSAPPGPVLAGQVARWTGTRPLVAATDASWKRGHGGMGFLTTDGRWGIGDWKVGPQDPSGPSKIIITELRAVQLLLATIEPRVEMTVLVDSLPALSYLWRWQSGDVSALPPGYRAPHLHLLARRVADRPLLSFQHVKGHSGHLLNEAADSLAAIARRRGTGSFDAQARASDLVDSFLTSWNQQLSA</sequence>
<dbReference type="EMBL" id="BAAATZ010000015">
    <property type="protein sequence ID" value="GAA2729213.1"/>
    <property type="molecule type" value="Genomic_DNA"/>
</dbReference>
<name>A0ABP6GTN2_9ACTN</name>
<evidence type="ECO:0000256" key="1">
    <source>
        <dbReference type="SAM" id="MobiDB-lite"/>
    </source>
</evidence>
<dbReference type="PROSITE" id="PS50879">
    <property type="entry name" value="RNASE_H_1"/>
    <property type="match status" value="1"/>
</dbReference>
<dbReference type="Gene3D" id="3.30.420.10">
    <property type="entry name" value="Ribonuclease H-like superfamily/Ribonuclease H"/>
    <property type="match status" value="1"/>
</dbReference>
<evidence type="ECO:0000313" key="4">
    <source>
        <dbReference type="Proteomes" id="UP001501842"/>
    </source>
</evidence>
<dbReference type="InterPro" id="IPR002156">
    <property type="entry name" value="RNaseH_domain"/>
</dbReference>